<proteinExistence type="predicted"/>
<keyword evidence="2" id="KW-1185">Reference proteome</keyword>
<accession>A0A0K6INP6</accession>
<dbReference type="STRING" id="1137284.GCA_001418205_02548"/>
<dbReference type="OrthoDB" id="8900369at2"/>
<dbReference type="EMBL" id="CYHG01000008">
    <property type="protein sequence ID" value="CUB04718.1"/>
    <property type="molecule type" value="Genomic_DNA"/>
</dbReference>
<gene>
    <name evidence="1" type="ORF">Ga0061065_10826</name>
</gene>
<reference evidence="2" key="1">
    <citation type="submission" date="2015-08" db="EMBL/GenBank/DDBJ databases">
        <authorList>
            <person name="Varghese N."/>
        </authorList>
    </citation>
    <scope>NUCLEOTIDE SEQUENCE [LARGE SCALE GENOMIC DNA]</scope>
    <source>
        <strain evidence="2">JCM 18476</strain>
    </source>
</reference>
<evidence type="ECO:0000313" key="1">
    <source>
        <dbReference type="EMBL" id="CUB04718.1"/>
    </source>
</evidence>
<dbReference type="RefSeq" id="WP_055463615.1">
    <property type="nucleotide sequence ID" value="NZ_CYHG01000008.1"/>
</dbReference>
<name>A0A0K6INP6_9GAMM</name>
<sequence length="122" mass="14329">MTYHIVPFSVIEQTIKRGVASDSPKVLHQYLDTSEAYAERLGISEAYDLYKRVFQVLLETVCDAAVPMHWRELCLDSIYRPLMQLKRFVITDQDAVEYYRFEHELRALSHYFMSSKIMGVSQ</sequence>
<protein>
    <submittedName>
        <fullName evidence="1">Uncharacterized protein</fullName>
    </submittedName>
</protein>
<evidence type="ECO:0000313" key="2">
    <source>
        <dbReference type="Proteomes" id="UP000182769"/>
    </source>
</evidence>
<dbReference type="Proteomes" id="UP000182769">
    <property type="component" value="Unassembled WGS sequence"/>
</dbReference>
<dbReference type="AlphaFoldDB" id="A0A0K6INP6"/>
<organism evidence="1 2">
    <name type="scientific">Marinomonas fungiae</name>
    <dbReference type="NCBI Taxonomy" id="1137284"/>
    <lineage>
        <taxon>Bacteria</taxon>
        <taxon>Pseudomonadati</taxon>
        <taxon>Pseudomonadota</taxon>
        <taxon>Gammaproteobacteria</taxon>
        <taxon>Oceanospirillales</taxon>
        <taxon>Oceanospirillaceae</taxon>
        <taxon>Marinomonas</taxon>
    </lineage>
</organism>